<dbReference type="Proteomes" id="UP000237105">
    <property type="component" value="Unassembled WGS sequence"/>
</dbReference>
<evidence type="ECO:0000313" key="1">
    <source>
        <dbReference type="EMBL" id="PON73230.1"/>
    </source>
</evidence>
<proteinExistence type="predicted"/>
<organism evidence="1 2">
    <name type="scientific">Parasponia andersonii</name>
    <name type="common">Sponia andersonii</name>
    <dbReference type="NCBI Taxonomy" id="3476"/>
    <lineage>
        <taxon>Eukaryota</taxon>
        <taxon>Viridiplantae</taxon>
        <taxon>Streptophyta</taxon>
        <taxon>Embryophyta</taxon>
        <taxon>Tracheophyta</taxon>
        <taxon>Spermatophyta</taxon>
        <taxon>Magnoliopsida</taxon>
        <taxon>eudicotyledons</taxon>
        <taxon>Gunneridae</taxon>
        <taxon>Pentapetalae</taxon>
        <taxon>rosids</taxon>
        <taxon>fabids</taxon>
        <taxon>Rosales</taxon>
        <taxon>Cannabaceae</taxon>
        <taxon>Parasponia</taxon>
    </lineage>
</organism>
<name>A0A2P5DIY8_PARAD</name>
<gene>
    <name evidence="1" type="ORF">PanWU01x14_060710</name>
</gene>
<sequence length="95" mass="11465">MTKIRFRKRVLGIRFLKNIAKRGLIFSISRLACWVFTRTDFTRQKASNQLLLRVIIRVLKRSTSKNQRYRFREIALRSNRIREKRDCDRKSCCTG</sequence>
<comment type="caution">
    <text evidence="1">The sequence shown here is derived from an EMBL/GenBank/DDBJ whole genome shotgun (WGS) entry which is preliminary data.</text>
</comment>
<dbReference type="EMBL" id="JXTB01000035">
    <property type="protein sequence ID" value="PON73230.1"/>
    <property type="molecule type" value="Genomic_DNA"/>
</dbReference>
<protein>
    <submittedName>
        <fullName evidence="1">Uncharacterized protein</fullName>
    </submittedName>
</protein>
<accession>A0A2P5DIY8</accession>
<evidence type="ECO:0000313" key="2">
    <source>
        <dbReference type="Proteomes" id="UP000237105"/>
    </source>
</evidence>
<keyword evidence="2" id="KW-1185">Reference proteome</keyword>
<dbReference type="OrthoDB" id="10321835at2759"/>
<reference evidence="2" key="1">
    <citation type="submission" date="2016-06" db="EMBL/GenBank/DDBJ databases">
        <title>Parallel loss of symbiosis genes in relatives of nitrogen-fixing non-legume Parasponia.</title>
        <authorList>
            <person name="Van Velzen R."/>
            <person name="Holmer R."/>
            <person name="Bu F."/>
            <person name="Rutten L."/>
            <person name="Van Zeijl A."/>
            <person name="Liu W."/>
            <person name="Santuari L."/>
            <person name="Cao Q."/>
            <person name="Sharma T."/>
            <person name="Shen D."/>
            <person name="Roswanjaya Y."/>
            <person name="Wardhani T."/>
            <person name="Kalhor M.S."/>
            <person name="Jansen J."/>
            <person name="Van den Hoogen J."/>
            <person name="Gungor B."/>
            <person name="Hartog M."/>
            <person name="Hontelez J."/>
            <person name="Verver J."/>
            <person name="Yang W.-C."/>
            <person name="Schijlen E."/>
            <person name="Repin R."/>
            <person name="Schilthuizen M."/>
            <person name="Schranz E."/>
            <person name="Heidstra R."/>
            <person name="Miyata K."/>
            <person name="Fedorova E."/>
            <person name="Kohlen W."/>
            <person name="Bisseling T."/>
            <person name="Smit S."/>
            <person name="Geurts R."/>
        </authorList>
    </citation>
    <scope>NUCLEOTIDE SEQUENCE [LARGE SCALE GENOMIC DNA]</scope>
    <source>
        <strain evidence="2">cv. WU1-14</strain>
    </source>
</reference>
<dbReference type="AlphaFoldDB" id="A0A2P5DIY8"/>